<dbReference type="InterPro" id="IPR001739">
    <property type="entry name" value="Methyl_CpG_DNA-bd"/>
</dbReference>
<evidence type="ECO:0000256" key="2">
    <source>
        <dbReference type="ARBA" id="ARBA00023015"/>
    </source>
</evidence>
<sequence>MTGKINSSGSTIRELGRAPSYLFTHIPWDQALSSIETRDRQEPSQAEPAQSAGTLQAPEPARPLDPVRALQELRQATQAAGFTLEDGWTAIKVVRKDGKSKGGTDIYFISPAGKKLKSQSQGPASIPTTDAGLEQEAQMQHTAPAVPCLSSAVPGDTGQGVKRPAPDAPAPLHQDKKHCSIPDEPAAHPPVPVKCGSCLGTLSFQTWRITCECQDCSGKAEGQRSFSGPQWEAHGGHAHNRKWRSQSVRVVGGVPANAIDDDQNGFSVPHRGQLSGGIPSHSQTHQIFQPGPMQASTAGLTERVQHLEGELVATQAQVRLLLDGMTTLRAIFRAAGSTFEELMPSMPQ</sequence>
<comment type="caution">
    <text evidence="6">The sequence shown here is derived from an EMBL/GenBank/DDBJ whole genome shotgun (WGS) entry which is preliminary data.</text>
</comment>
<comment type="subcellular location">
    <subcellularLocation>
        <location evidence="1">Nucleus</location>
    </subcellularLocation>
</comment>
<evidence type="ECO:0000313" key="7">
    <source>
        <dbReference type="Proteomes" id="UP001485043"/>
    </source>
</evidence>
<dbReference type="AlphaFoldDB" id="A0AAW1T6Q1"/>
<evidence type="ECO:0000256" key="1">
    <source>
        <dbReference type="ARBA" id="ARBA00004123"/>
    </source>
</evidence>
<dbReference type="Gene3D" id="3.10.390.10">
    <property type="entry name" value="SAND domain-like"/>
    <property type="match status" value="1"/>
</dbReference>
<feature type="compositionally biased region" description="Polar residues" evidence="4">
    <location>
        <begin position="43"/>
        <end position="54"/>
    </location>
</feature>
<feature type="domain" description="MBD" evidence="5">
    <location>
        <begin position="74"/>
        <end position="146"/>
    </location>
</feature>
<dbReference type="SMART" id="SM00391">
    <property type="entry name" value="MBD"/>
    <property type="match status" value="1"/>
</dbReference>
<keyword evidence="3" id="KW-0804">Transcription</keyword>
<dbReference type="Gene3D" id="3.30.890.10">
    <property type="entry name" value="Methyl-cpg-binding Protein 2, Chain A"/>
    <property type="match status" value="1"/>
</dbReference>
<feature type="region of interest" description="Disordered" evidence="4">
    <location>
        <begin position="147"/>
        <end position="185"/>
    </location>
</feature>
<keyword evidence="2" id="KW-0805">Transcription regulation</keyword>
<keyword evidence="7" id="KW-1185">Reference proteome</keyword>
<dbReference type="InterPro" id="IPR010919">
    <property type="entry name" value="SAND-like_dom_sf"/>
</dbReference>
<reference evidence="6 7" key="1">
    <citation type="journal article" date="2024" name="Nat. Commun.">
        <title>Phylogenomics reveals the evolutionary origins of lichenization in chlorophyte algae.</title>
        <authorList>
            <person name="Puginier C."/>
            <person name="Libourel C."/>
            <person name="Otte J."/>
            <person name="Skaloud P."/>
            <person name="Haon M."/>
            <person name="Grisel S."/>
            <person name="Petersen M."/>
            <person name="Berrin J.G."/>
            <person name="Delaux P.M."/>
            <person name="Dal Grande F."/>
            <person name="Keller J."/>
        </authorList>
    </citation>
    <scope>NUCLEOTIDE SEQUENCE [LARGE SCALE GENOMIC DNA]</scope>
    <source>
        <strain evidence="6 7">SAG 2523</strain>
    </source>
</reference>
<evidence type="ECO:0000259" key="5">
    <source>
        <dbReference type="PROSITE" id="PS50982"/>
    </source>
</evidence>
<dbReference type="InterPro" id="IPR016177">
    <property type="entry name" value="DNA-bd_dom_sf"/>
</dbReference>
<evidence type="ECO:0000256" key="3">
    <source>
        <dbReference type="ARBA" id="ARBA00023163"/>
    </source>
</evidence>
<dbReference type="Proteomes" id="UP001485043">
    <property type="component" value="Unassembled WGS sequence"/>
</dbReference>
<dbReference type="PROSITE" id="PS50982">
    <property type="entry name" value="MBD"/>
    <property type="match status" value="1"/>
</dbReference>
<dbReference type="SUPFAM" id="SSF54171">
    <property type="entry name" value="DNA-binding domain"/>
    <property type="match status" value="1"/>
</dbReference>
<dbReference type="Pfam" id="PF01429">
    <property type="entry name" value="MBD"/>
    <property type="match status" value="1"/>
</dbReference>
<name>A0AAW1T6Q1_9CHLO</name>
<evidence type="ECO:0000256" key="4">
    <source>
        <dbReference type="SAM" id="MobiDB-lite"/>
    </source>
</evidence>
<accession>A0AAW1T6Q1</accession>
<feature type="region of interest" description="Disordered" evidence="4">
    <location>
        <begin position="36"/>
        <end position="62"/>
    </location>
</feature>
<proteinExistence type="predicted"/>
<dbReference type="GO" id="GO:0003677">
    <property type="term" value="F:DNA binding"/>
    <property type="evidence" value="ECO:0007669"/>
    <property type="project" value="InterPro"/>
</dbReference>
<protein>
    <recommendedName>
        <fullName evidence="5">MBD domain-containing protein</fullName>
    </recommendedName>
</protein>
<gene>
    <name evidence="6" type="ORF">WJX84_007350</name>
</gene>
<organism evidence="6 7">
    <name type="scientific">Apatococcus fuscideae</name>
    <dbReference type="NCBI Taxonomy" id="2026836"/>
    <lineage>
        <taxon>Eukaryota</taxon>
        <taxon>Viridiplantae</taxon>
        <taxon>Chlorophyta</taxon>
        <taxon>core chlorophytes</taxon>
        <taxon>Trebouxiophyceae</taxon>
        <taxon>Chlorellales</taxon>
        <taxon>Chlorellaceae</taxon>
        <taxon>Apatococcus</taxon>
    </lineage>
</organism>
<dbReference type="EMBL" id="JALJOV010000269">
    <property type="protein sequence ID" value="KAK9865219.1"/>
    <property type="molecule type" value="Genomic_DNA"/>
</dbReference>
<dbReference type="GO" id="GO:0005634">
    <property type="term" value="C:nucleus"/>
    <property type="evidence" value="ECO:0007669"/>
    <property type="project" value="UniProtKB-SubCell"/>
</dbReference>
<evidence type="ECO:0000313" key="6">
    <source>
        <dbReference type="EMBL" id="KAK9865219.1"/>
    </source>
</evidence>